<dbReference type="OrthoDB" id="5701636at2"/>
<name>A0A127FCM4_STEDE</name>
<dbReference type="EMBL" id="CP011971">
    <property type="protein sequence ID" value="AMN47420.1"/>
    <property type="molecule type" value="Genomic_DNA"/>
</dbReference>
<dbReference type="RefSeq" id="WP_066920849.1">
    <property type="nucleotide sequence ID" value="NZ_CP011971.1"/>
</dbReference>
<reference evidence="1 2" key="1">
    <citation type="submission" date="2015-06" db="EMBL/GenBank/DDBJ databases">
        <title>A Comprehensive Approach to Explore the Metabolic and Phylogenetic Diversity of Bacterial Steroid Degradation in the Environment: Testosterone as an Example.</title>
        <authorList>
            <person name="Yang F.-C."/>
            <person name="Chen Y.-L."/>
            <person name="Yu C.-P."/>
            <person name="Tang S.-L."/>
            <person name="Wang P.-H."/>
            <person name="Ismail W."/>
            <person name="Wang C.-H."/>
            <person name="Yang C.-Y."/>
            <person name="Chiang Y.-R."/>
        </authorList>
    </citation>
    <scope>NUCLEOTIDE SEQUENCE [LARGE SCALE GENOMIC DNA]</scope>
    <source>
        <strain evidence="1 2">DSM 18526</strain>
    </source>
</reference>
<evidence type="ECO:0000313" key="1">
    <source>
        <dbReference type="EMBL" id="AMN47420.1"/>
    </source>
</evidence>
<evidence type="ECO:0000313" key="2">
    <source>
        <dbReference type="Proteomes" id="UP000070250"/>
    </source>
</evidence>
<proteinExistence type="predicted"/>
<dbReference type="KEGG" id="sdf:ACG33_09990"/>
<accession>A0A127FCM4</accession>
<sequence length="419" mass="47379">MSRPPIDPELQAQIDAQLLEQGAFTPLDLLFNSGRLFYEDYERWRRREIDLLETALMGAIDKIKEQLSHAAGYARSIGLQEQTQEFTAWLAAETHPLRISADAQLQRLIAARYVPAQNAPQMDLFFDNPVVALINGIAAALCARDAVEARRRLDRLYVQAPTHADLATFDQLLAALEHLESPVASPRQEMQALLGITPGAKRLLGTQARDLLAPLWSRIGQSLATVAFAPQEPELHASFAFAQAQDWRNVEFSILGEPQWWLYAPLCLHLAYSAVHRGRRIEALAAWAQLCWLAPEHAAAEFERRQQPDRGIAALWQRFLEMEDALERQTGRSGNDSLCLEECLDARDFPAWLLMHEPGLVQQLPEDLPRSDGPGERHYRCVHRLIQARRAERADEELALRTALRHAHPALFACLKRLV</sequence>
<keyword evidence="2" id="KW-1185">Reference proteome</keyword>
<protein>
    <submittedName>
        <fullName evidence="1">Uncharacterized protein</fullName>
    </submittedName>
</protein>
<dbReference type="Proteomes" id="UP000070250">
    <property type="component" value="Chromosome"/>
</dbReference>
<dbReference type="AlphaFoldDB" id="A0A127FCM4"/>
<organism evidence="1 2">
    <name type="scientific">Steroidobacter denitrificans</name>
    <dbReference type="NCBI Taxonomy" id="465721"/>
    <lineage>
        <taxon>Bacteria</taxon>
        <taxon>Pseudomonadati</taxon>
        <taxon>Pseudomonadota</taxon>
        <taxon>Gammaproteobacteria</taxon>
        <taxon>Steroidobacterales</taxon>
        <taxon>Steroidobacteraceae</taxon>
        <taxon>Steroidobacter</taxon>
    </lineage>
</organism>
<gene>
    <name evidence="1" type="ORF">ACG33_09990</name>
</gene>